<accession>A0A0B7C257</accession>
<reference evidence="1" key="1">
    <citation type="submission" date="2014-12" db="EMBL/GenBank/DDBJ databases">
        <title>Insight into the proteome of Arion vulgaris.</title>
        <authorList>
            <person name="Aradska J."/>
            <person name="Bulat T."/>
            <person name="Smidak R."/>
            <person name="Sarate P."/>
            <person name="Gangsoo J."/>
            <person name="Sialana F."/>
            <person name="Bilban M."/>
            <person name="Lubec G."/>
        </authorList>
    </citation>
    <scope>NUCLEOTIDE SEQUENCE</scope>
    <source>
        <tissue evidence="1">Skin</tissue>
    </source>
</reference>
<gene>
    <name evidence="1" type="primary">ORF220892</name>
</gene>
<protein>
    <submittedName>
        <fullName evidence="1">Uncharacterized protein</fullName>
    </submittedName>
</protein>
<sequence length="71" mass="7863">WLKARCVLQVTMDVNTLIAEINAAGESLLKDPARKSSLSTAYCRKASKTLDQITKKSDYNEVITGLWFVSA</sequence>
<dbReference type="AlphaFoldDB" id="A0A0B7C257"/>
<feature type="non-terminal residue" evidence="1">
    <location>
        <position position="1"/>
    </location>
</feature>
<evidence type="ECO:0000313" key="1">
    <source>
        <dbReference type="EMBL" id="CEK99282.1"/>
    </source>
</evidence>
<dbReference type="EMBL" id="HACG01052411">
    <property type="protein sequence ID" value="CEK99282.1"/>
    <property type="molecule type" value="Transcribed_RNA"/>
</dbReference>
<proteinExistence type="predicted"/>
<organism evidence="1">
    <name type="scientific">Arion vulgaris</name>
    <dbReference type="NCBI Taxonomy" id="1028688"/>
    <lineage>
        <taxon>Eukaryota</taxon>
        <taxon>Metazoa</taxon>
        <taxon>Spiralia</taxon>
        <taxon>Lophotrochozoa</taxon>
        <taxon>Mollusca</taxon>
        <taxon>Gastropoda</taxon>
        <taxon>Heterobranchia</taxon>
        <taxon>Euthyneura</taxon>
        <taxon>Panpulmonata</taxon>
        <taxon>Eupulmonata</taxon>
        <taxon>Stylommatophora</taxon>
        <taxon>Helicina</taxon>
        <taxon>Arionoidea</taxon>
        <taxon>Arionidae</taxon>
        <taxon>Arion</taxon>
    </lineage>
</organism>
<name>A0A0B7C257_9EUPU</name>
<feature type="non-terminal residue" evidence="1">
    <location>
        <position position="71"/>
    </location>
</feature>